<dbReference type="PANTHER" id="PTHR38839:SF7">
    <property type="entry name" value="TRANSCRIPTIONAL REGULATOR WHIB4"/>
    <property type="match status" value="1"/>
</dbReference>
<feature type="binding site" evidence="11">
    <location>
        <position position="52"/>
    </location>
    <ligand>
        <name>[4Fe-4S] cluster</name>
        <dbReference type="ChEBI" id="CHEBI:49883"/>
    </ligand>
</feature>
<keyword evidence="4 11" id="KW-0479">Metal-binding</keyword>
<dbReference type="Proteomes" id="UP000653644">
    <property type="component" value="Unassembled WGS sequence"/>
</dbReference>
<dbReference type="PROSITE" id="PS51674">
    <property type="entry name" value="4FE4S_WBL"/>
    <property type="match status" value="1"/>
</dbReference>
<evidence type="ECO:0000256" key="10">
    <source>
        <dbReference type="ARBA" id="ARBA00023163"/>
    </source>
</evidence>
<evidence type="ECO:0000256" key="7">
    <source>
        <dbReference type="ARBA" id="ARBA00023015"/>
    </source>
</evidence>
<evidence type="ECO:0000259" key="13">
    <source>
        <dbReference type="PROSITE" id="PS51674"/>
    </source>
</evidence>
<feature type="region of interest" description="Disordered" evidence="12">
    <location>
        <begin position="111"/>
        <end position="151"/>
    </location>
</feature>
<evidence type="ECO:0000256" key="2">
    <source>
        <dbReference type="ARBA" id="ARBA00006597"/>
    </source>
</evidence>
<keyword evidence="8 11" id="KW-0238">DNA-binding</keyword>
<dbReference type="Pfam" id="PF02467">
    <property type="entry name" value="Whib"/>
    <property type="match status" value="1"/>
</dbReference>
<evidence type="ECO:0000256" key="1">
    <source>
        <dbReference type="ARBA" id="ARBA00004496"/>
    </source>
</evidence>
<feature type="domain" description="4Fe-4S Wbl-type" evidence="13">
    <location>
        <begin position="27"/>
        <end position="82"/>
    </location>
</feature>
<evidence type="ECO:0000313" key="14">
    <source>
        <dbReference type="EMBL" id="GHA73424.1"/>
    </source>
</evidence>
<keyword evidence="6 11" id="KW-0411">Iron-sulfur</keyword>
<evidence type="ECO:0000313" key="15">
    <source>
        <dbReference type="Proteomes" id="UP000653644"/>
    </source>
</evidence>
<feature type="binding site" evidence="11">
    <location>
        <position position="28"/>
    </location>
    <ligand>
        <name>[4Fe-4S] cluster</name>
        <dbReference type="ChEBI" id="CHEBI:49883"/>
    </ligand>
</feature>
<comment type="cofactor">
    <cofactor evidence="11">
        <name>[4Fe-4S] cluster</name>
        <dbReference type="ChEBI" id="CHEBI:49883"/>
    </cofactor>
    <text evidence="11">Binds 1 [4Fe-4S] cluster per subunit. Following nitrosylation of the [4Fe-4S] cluster binds 1 [4Fe-8(NO)] cluster per subunit.</text>
</comment>
<keyword evidence="11" id="KW-0963">Cytoplasm</keyword>
<feature type="compositionally biased region" description="Basic and acidic residues" evidence="12">
    <location>
        <begin position="111"/>
        <end position="124"/>
    </location>
</feature>
<name>A0ABQ3DC75_9ACTN</name>
<organism evidence="14 15">
    <name type="scientific">Streptomyces canarius</name>
    <dbReference type="NCBI Taxonomy" id="285453"/>
    <lineage>
        <taxon>Bacteria</taxon>
        <taxon>Bacillati</taxon>
        <taxon>Actinomycetota</taxon>
        <taxon>Actinomycetes</taxon>
        <taxon>Kitasatosporales</taxon>
        <taxon>Streptomycetaceae</taxon>
        <taxon>Streptomyces</taxon>
    </lineage>
</organism>
<proteinExistence type="inferred from homology"/>
<evidence type="ECO:0000256" key="8">
    <source>
        <dbReference type="ARBA" id="ARBA00023125"/>
    </source>
</evidence>
<protein>
    <recommendedName>
        <fullName evidence="11">Transcriptional regulator WhiB</fullName>
    </recommendedName>
</protein>
<comment type="function">
    <text evidence="11">Acts as a transcriptional regulator. Probably redox-responsive. The apo- but not holo-form probably binds DNA.</text>
</comment>
<comment type="similarity">
    <text evidence="2 11">Belongs to the WhiB family.</text>
</comment>
<evidence type="ECO:0000256" key="11">
    <source>
        <dbReference type="HAMAP-Rule" id="MF_01479"/>
    </source>
</evidence>
<dbReference type="PANTHER" id="PTHR38839">
    <property type="entry name" value="TRANSCRIPTIONAL REGULATOR WHID-RELATED"/>
    <property type="match status" value="1"/>
</dbReference>
<gene>
    <name evidence="11" type="primary">whiB</name>
    <name evidence="14" type="ORF">GCM10010345_90260</name>
</gene>
<keyword evidence="5 11" id="KW-0408">Iron</keyword>
<accession>A0ABQ3DC75</accession>
<evidence type="ECO:0000256" key="4">
    <source>
        <dbReference type="ARBA" id="ARBA00022723"/>
    </source>
</evidence>
<reference evidence="15" key="1">
    <citation type="journal article" date="2019" name="Int. J. Syst. Evol. Microbiol.">
        <title>The Global Catalogue of Microorganisms (GCM) 10K type strain sequencing project: providing services to taxonomists for standard genome sequencing and annotation.</title>
        <authorList>
            <consortium name="The Broad Institute Genomics Platform"/>
            <consortium name="The Broad Institute Genome Sequencing Center for Infectious Disease"/>
            <person name="Wu L."/>
            <person name="Ma J."/>
        </authorList>
    </citation>
    <scope>NUCLEOTIDE SEQUENCE [LARGE SCALE GENOMIC DNA]</scope>
    <source>
        <strain evidence="15">JCM 4733</strain>
    </source>
</reference>
<evidence type="ECO:0000256" key="12">
    <source>
        <dbReference type="SAM" id="MobiDB-lite"/>
    </source>
</evidence>
<evidence type="ECO:0000256" key="6">
    <source>
        <dbReference type="ARBA" id="ARBA00023014"/>
    </source>
</evidence>
<dbReference type="EMBL" id="BMVN01000090">
    <property type="protein sequence ID" value="GHA73424.1"/>
    <property type="molecule type" value="Genomic_DNA"/>
</dbReference>
<dbReference type="HAMAP" id="MF_01479">
    <property type="entry name" value="WhiB"/>
    <property type="match status" value="1"/>
</dbReference>
<feature type="binding site" evidence="11">
    <location>
        <position position="49"/>
    </location>
    <ligand>
        <name>[4Fe-4S] cluster</name>
        <dbReference type="ChEBI" id="CHEBI:49883"/>
    </ligand>
</feature>
<evidence type="ECO:0000256" key="3">
    <source>
        <dbReference type="ARBA" id="ARBA00022485"/>
    </source>
</evidence>
<dbReference type="InterPro" id="IPR003482">
    <property type="entry name" value="Whib"/>
</dbReference>
<keyword evidence="10 11" id="KW-0804">Transcription</keyword>
<comment type="PTM">
    <text evidence="11">The Fe-S cluster can be nitrosylated by nitric oxide (NO).</text>
</comment>
<evidence type="ECO:0000256" key="5">
    <source>
        <dbReference type="ARBA" id="ARBA00023004"/>
    </source>
</evidence>
<comment type="PTM">
    <text evidence="11">Upon Fe-S cluster removal intramolecular disulfide bonds are formed.</text>
</comment>
<keyword evidence="7 11" id="KW-0805">Transcription regulation</keyword>
<dbReference type="InterPro" id="IPR034768">
    <property type="entry name" value="4FE4S_WBL"/>
</dbReference>
<feature type="binding site" evidence="11">
    <location>
        <position position="58"/>
    </location>
    <ligand>
        <name>[4Fe-4S] cluster</name>
        <dbReference type="ChEBI" id="CHEBI:49883"/>
    </ligand>
</feature>
<sequence>MCTDAAGGPAGTPQGSEAGMDWVDQGLCRAQPDRMFAEGAAQNEAKAVCAACPVRLDCLAYALDHREEYGVWGAMTERERRALLRRRPAVTSWAEIFRAAAAHPDLAPVVTRRDVTPAADRDAPRAAGRTPYRPAPARRRRPGTAPAGLDR</sequence>
<comment type="subcellular location">
    <subcellularLocation>
        <location evidence="1 11">Cytoplasm</location>
    </subcellularLocation>
</comment>
<keyword evidence="3 11" id="KW-0004">4Fe-4S</keyword>
<keyword evidence="15" id="KW-1185">Reference proteome</keyword>
<keyword evidence="9 11" id="KW-1015">Disulfide bond</keyword>
<comment type="caution">
    <text evidence="14">The sequence shown here is derived from an EMBL/GenBank/DDBJ whole genome shotgun (WGS) entry which is preliminary data.</text>
</comment>
<evidence type="ECO:0000256" key="9">
    <source>
        <dbReference type="ARBA" id="ARBA00023157"/>
    </source>
</evidence>